<organism evidence="1 2">
    <name type="scientific">Candidatus Abzuiibacterium crystallinum</name>
    <dbReference type="NCBI Taxonomy" id="1974748"/>
    <lineage>
        <taxon>Bacteria</taxon>
        <taxon>Pseudomonadati</taxon>
        <taxon>Candidatus Omnitrophota</taxon>
        <taxon>Candidatus Abzuiibacterium</taxon>
    </lineage>
</organism>
<proteinExistence type="predicted"/>
<sequence length="76" mass="8890">MPRKIECVFVDHPDEEGRSKKIIEILSHAIFKTLKEKGLLRKSPTREKRLEDTLKEAREIRLRLKEDAETDCVDSA</sequence>
<evidence type="ECO:0000313" key="1">
    <source>
        <dbReference type="EMBL" id="PIQ86772.1"/>
    </source>
</evidence>
<protein>
    <submittedName>
        <fullName evidence="1">Uncharacterized protein</fullName>
    </submittedName>
</protein>
<comment type="caution">
    <text evidence="1">The sequence shown here is derived from an EMBL/GenBank/DDBJ whole genome shotgun (WGS) entry which is preliminary data.</text>
</comment>
<name>A0A2H0LQT2_9BACT</name>
<gene>
    <name evidence="1" type="ORF">COV74_03445</name>
</gene>
<dbReference type="AlphaFoldDB" id="A0A2H0LQT2"/>
<dbReference type="EMBL" id="PCVY01000031">
    <property type="protein sequence ID" value="PIQ86772.1"/>
    <property type="molecule type" value="Genomic_DNA"/>
</dbReference>
<evidence type="ECO:0000313" key="2">
    <source>
        <dbReference type="Proteomes" id="UP000230859"/>
    </source>
</evidence>
<dbReference type="Proteomes" id="UP000230859">
    <property type="component" value="Unassembled WGS sequence"/>
</dbReference>
<reference evidence="1 2" key="1">
    <citation type="submission" date="2017-09" db="EMBL/GenBank/DDBJ databases">
        <title>Depth-based differentiation of microbial function through sediment-hosted aquifers and enrichment of novel symbionts in the deep terrestrial subsurface.</title>
        <authorList>
            <person name="Probst A.J."/>
            <person name="Ladd B."/>
            <person name="Jarett J.K."/>
            <person name="Geller-Mcgrath D.E."/>
            <person name="Sieber C.M."/>
            <person name="Emerson J.B."/>
            <person name="Anantharaman K."/>
            <person name="Thomas B.C."/>
            <person name="Malmstrom R."/>
            <person name="Stieglmeier M."/>
            <person name="Klingl A."/>
            <person name="Woyke T."/>
            <person name="Ryan C.M."/>
            <person name="Banfield J.F."/>
        </authorList>
    </citation>
    <scope>NUCLEOTIDE SEQUENCE [LARGE SCALE GENOMIC DNA]</scope>
    <source>
        <strain evidence="1">CG11_big_fil_rev_8_21_14_0_20_45_26</strain>
    </source>
</reference>
<accession>A0A2H0LQT2</accession>